<dbReference type="SMART" id="SM00054">
    <property type="entry name" value="EFh"/>
    <property type="match status" value="3"/>
</dbReference>
<keyword evidence="1" id="KW-0106">Calcium</keyword>
<dbReference type="Proteomes" id="UP001291623">
    <property type="component" value="Unassembled WGS sequence"/>
</dbReference>
<evidence type="ECO:0000259" key="2">
    <source>
        <dbReference type="PROSITE" id="PS50222"/>
    </source>
</evidence>
<gene>
    <name evidence="3" type="ORF">RND71_012171</name>
</gene>
<dbReference type="PROSITE" id="PS00018">
    <property type="entry name" value="EF_HAND_1"/>
    <property type="match status" value="2"/>
</dbReference>
<dbReference type="InterPro" id="IPR018247">
    <property type="entry name" value="EF_Hand_1_Ca_BS"/>
</dbReference>
<sequence>MELVEVRANRPAHYDYKKKAVGTNYKLCRLFAETDRDANKIITLVELENLIIDMQSGKVKGKDHRKKVISEVVVAGVEAAVEERWAGVAKRSTQQQLFSTILRSNETAETEQLMAKILKHVENQTLEVEHILKDDGSPNIERMKEIFHQNDSNGNNFVTQPELAKLILSVKYGEVQLNTDDSVRKMMKDFDTDRNDMTDEHEFVQGMTRRLNEAIRVTNCKDKKRAIDEYDKNGYSSNLSNKS</sequence>
<dbReference type="EMBL" id="JAVYJV010000006">
    <property type="protein sequence ID" value="KAK4368379.1"/>
    <property type="molecule type" value="Genomic_DNA"/>
</dbReference>
<dbReference type="SUPFAM" id="SSF47473">
    <property type="entry name" value="EF-hand"/>
    <property type="match status" value="1"/>
</dbReference>
<protein>
    <recommendedName>
        <fullName evidence="2">EF-hand domain-containing protein</fullName>
    </recommendedName>
</protein>
<organism evidence="3 4">
    <name type="scientific">Anisodus tanguticus</name>
    <dbReference type="NCBI Taxonomy" id="243964"/>
    <lineage>
        <taxon>Eukaryota</taxon>
        <taxon>Viridiplantae</taxon>
        <taxon>Streptophyta</taxon>
        <taxon>Embryophyta</taxon>
        <taxon>Tracheophyta</taxon>
        <taxon>Spermatophyta</taxon>
        <taxon>Magnoliopsida</taxon>
        <taxon>eudicotyledons</taxon>
        <taxon>Gunneridae</taxon>
        <taxon>Pentapetalae</taxon>
        <taxon>asterids</taxon>
        <taxon>lamiids</taxon>
        <taxon>Solanales</taxon>
        <taxon>Solanaceae</taxon>
        <taxon>Solanoideae</taxon>
        <taxon>Hyoscyameae</taxon>
        <taxon>Anisodus</taxon>
    </lineage>
</organism>
<dbReference type="GO" id="GO:0005509">
    <property type="term" value="F:calcium ion binding"/>
    <property type="evidence" value="ECO:0007669"/>
    <property type="project" value="InterPro"/>
</dbReference>
<dbReference type="InterPro" id="IPR011992">
    <property type="entry name" value="EF-hand-dom_pair"/>
</dbReference>
<dbReference type="InterPro" id="IPR002048">
    <property type="entry name" value="EF_hand_dom"/>
</dbReference>
<dbReference type="Gene3D" id="1.10.238.10">
    <property type="entry name" value="EF-hand"/>
    <property type="match status" value="1"/>
</dbReference>
<comment type="caution">
    <text evidence="3">The sequence shown here is derived from an EMBL/GenBank/DDBJ whole genome shotgun (WGS) entry which is preliminary data.</text>
</comment>
<dbReference type="AlphaFoldDB" id="A0AAE1VPI6"/>
<feature type="domain" description="EF-hand" evidence="2">
    <location>
        <begin position="138"/>
        <end position="173"/>
    </location>
</feature>
<evidence type="ECO:0000313" key="3">
    <source>
        <dbReference type="EMBL" id="KAK4368379.1"/>
    </source>
</evidence>
<keyword evidence="4" id="KW-1185">Reference proteome</keyword>
<accession>A0AAE1VPI6</accession>
<feature type="domain" description="EF-hand" evidence="2">
    <location>
        <begin position="178"/>
        <end position="213"/>
    </location>
</feature>
<evidence type="ECO:0000256" key="1">
    <source>
        <dbReference type="ARBA" id="ARBA00022837"/>
    </source>
</evidence>
<dbReference type="Pfam" id="PF13499">
    <property type="entry name" value="EF-hand_7"/>
    <property type="match status" value="1"/>
</dbReference>
<reference evidence="3" key="1">
    <citation type="submission" date="2023-12" db="EMBL/GenBank/DDBJ databases">
        <title>Genome assembly of Anisodus tanguticus.</title>
        <authorList>
            <person name="Wang Y.-J."/>
        </authorList>
    </citation>
    <scope>NUCLEOTIDE SEQUENCE</scope>
    <source>
        <strain evidence="3">KB-2021</strain>
        <tissue evidence="3">Leaf</tissue>
    </source>
</reference>
<evidence type="ECO:0000313" key="4">
    <source>
        <dbReference type="Proteomes" id="UP001291623"/>
    </source>
</evidence>
<name>A0AAE1VPI6_9SOLA</name>
<dbReference type="PROSITE" id="PS50222">
    <property type="entry name" value="EF_HAND_2"/>
    <property type="match status" value="2"/>
</dbReference>
<proteinExistence type="predicted"/>